<dbReference type="GO" id="GO:0005634">
    <property type="term" value="C:nucleus"/>
    <property type="evidence" value="ECO:0007669"/>
    <property type="project" value="TreeGrafter"/>
</dbReference>
<dbReference type="InterPro" id="IPR050663">
    <property type="entry name" value="Ankyrin-SOCS_Box"/>
</dbReference>
<dbReference type="Gene3D" id="1.25.40.20">
    <property type="entry name" value="Ankyrin repeat-containing domain"/>
    <property type="match status" value="5"/>
</dbReference>
<dbReference type="PANTHER" id="PTHR24193:SF121">
    <property type="entry name" value="ADA2A-CONTAINING COMPLEX COMPONENT 3, ISOFORM D"/>
    <property type="match status" value="1"/>
</dbReference>
<dbReference type="SMART" id="SM00248">
    <property type="entry name" value="ANK"/>
    <property type="match status" value="11"/>
</dbReference>
<feature type="repeat" description="ANK" evidence="3">
    <location>
        <begin position="853"/>
        <end position="885"/>
    </location>
</feature>
<dbReference type="AlphaFoldDB" id="A0AAW1MYQ9"/>
<name>A0AAW1MYQ9_POPJA</name>
<dbReference type="PRINTS" id="PR01415">
    <property type="entry name" value="ANKYRIN"/>
</dbReference>
<dbReference type="Proteomes" id="UP001458880">
    <property type="component" value="Unassembled WGS sequence"/>
</dbReference>
<keyword evidence="5" id="KW-1185">Reference proteome</keyword>
<dbReference type="GO" id="GO:0000976">
    <property type="term" value="F:transcription cis-regulatory region binding"/>
    <property type="evidence" value="ECO:0007669"/>
    <property type="project" value="TreeGrafter"/>
</dbReference>
<dbReference type="InterPro" id="IPR002110">
    <property type="entry name" value="Ankyrin_rpt"/>
</dbReference>
<evidence type="ECO:0000313" key="5">
    <source>
        <dbReference type="Proteomes" id="UP001458880"/>
    </source>
</evidence>
<dbReference type="SUPFAM" id="SSF48403">
    <property type="entry name" value="Ankyrin repeat"/>
    <property type="match status" value="3"/>
</dbReference>
<dbReference type="PANTHER" id="PTHR24193">
    <property type="entry name" value="ANKYRIN REPEAT PROTEIN"/>
    <property type="match status" value="1"/>
</dbReference>
<keyword evidence="1" id="KW-0677">Repeat</keyword>
<comment type="caution">
    <text evidence="4">The sequence shown here is derived from an EMBL/GenBank/DDBJ whole genome shotgun (WGS) entry which is preliminary data.</text>
</comment>
<feature type="repeat" description="ANK" evidence="3">
    <location>
        <begin position="374"/>
        <end position="406"/>
    </location>
</feature>
<protein>
    <submittedName>
        <fullName evidence="4">Ankyrin repeats (3 copies)</fullName>
    </submittedName>
</protein>
<sequence length="889" mass="100801">MKNHNPDYISKHDMSGMTWAEYVNKEVFENMVLNNLFTTVEEYLKTEAQNVEESGSSGVFPLDEESFEKIFKVVKWRCLSIHIIRDLIFLQNYHNKKIRKFLEQCRNDTPSSDLGWDTGRVDGLLAPLHVACIYNSLRIVQRFIEVEYNVNVTDQYQCTPLYYNVIQFSQEPDASRDDKLAIAKLLLSNGADITQPDRGCGTMLYSAVRSRNIDIVEMLIGHVNSTKIPKITKKEYMNMQNRDSSSPLHLVIQNGDINIVKLLLDEGADPNLADKYDEISLHAAVNAGNLDVIEELLRRGADINRKNISNRAPLQFAAEKGNTEVLRMLLEQEWINIENDCVDAACFSAIFGGNPDLMNLLLDRITDVNVTAKNGDTLLHTAVLHRKLNIAALLMERGANKNAKNKWGNTPLYCAVASENKDMVELLLVIIATRCGSKLRKRKRAQVNDWGIEQEVPASLLREAVIIGKTEIIEISSSLLNKGLDCNVKFENGKTALHVAVCIGKLDVIKLLVEKGGDVNCKDSEDRTGQTPIDIAVNSRSTDIIKDDTIQDGVEFEKPKEVGDNIVFRCNNKETEGYITMITTNPTFENYTICCLRQNKLIIRKPKELIRGDLSGLRNCFTDEHGNPVYYSDEDKFVPVIGRPIRLEKHNYISRCLRKATISQSYFELEQIQICLVLGDNYSDSIRFVEIDVNAALGDNYSDSIRFVEIDVNAAEIELPEEKSNFIKVSETNREIYWDKLSALTHPLLEVVIKAILLSYKRRSFSDSDTGSDLFPLSDFNFKRVFSFPIKYVWIGIIRDLVFIQNRKNNMFLRFYQECSLSCVRSSTSWTNLGVQGNLSPLHIACIYGSVQGNLSPLHIACIYGSEPMVRHLVDEKHEVNVADKKSMK</sequence>
<dbReference type="PROSITE" id="PS50297">
    <property type="entry name" value="ANK_REP_REGION"/>
    <property type="match status" value="6"/>
</dbReference>
<evidence type="ECO:0000256" key="3">
    <source>
        <dbReference type="PROSITE-ProRule" id="PRU00023"/>
    </source>
</evidence>
<evidence type="ECO:0000256" key="1">
    <source>
        <dbReference type="ARBA" id="ARBA00022737"/>
    </source>
</evidence>
<feature type="repeat" description="ANK" evidence="3">
    <location>
        <begin position="243"/>
        <end position="275"/>
    </location>
</feature>
<dbReference type="Pfam" id="PF12796">
    <property type="entry name" value="Ank_2"/>
    <property type="match status" value="3"/>
</dbReference>
<dbReference type="PROSITE" id="PS50088">
    <property type="entry name" value="ANK_REPEAT"/>
    <property type="match status" value="6"/>
</dbReference>
<evidence type="ECO:0000313" key="4">
    <source>
        <dbReference type="EMBL" id="KAK9751263.1"/>
    </source>
</evidence>
<feature type="repeat" description="ANK" evidence="3">
    <location>
        <begin position="492"/>
        <end position="524"/>
    </location>
</feature>
<feature type="repeat" description="ANK" evidence="3">
    <location>
        <begin position="276"/>
        <end position="308"/>
    </location>
</feature>
<accession>A0AAW1MYQ9</accession>
<proteinExistence type="predicted"/>
<keyword evidence="2 3" id="KW-0040">ANK repeat</keyword>
<dbReference type="EMBL" id="JASPKY010000029">
    <property type="protein sequence ID" value="KAK9751263.1"/>
    <property type="molecule type" value="Genomic_DNA"/>
</dbReference>
<organism evidence="4 5">
    <name type="scientific">Popillia japonica</name>
    <name type="common">Japanese beetle</name>
    <dbReference type="NCBI Taxonomy" id="7064"/>
    <lineage>
        <taxon>Eukaryota</taxon>
        <taxon>Metazoa</taxon>
        <taxon>Ecdysozoa</taxon>
        <taxon>Arthropoda</taxon>
        <taxon>Hexapoda</taxon>
        <taxon>Insecta</taxon>
        <taxon>Pterygota</taxon>
        <taxon>Neoptera</taxon>
        <taxon>Endopterygota</taxon>
        <taxon>Coleoptera</taxon>
        <taxon>Polyphaga</taxon>
        <taxon>Scarabaeiformia</taxon>
        <taxon>Scarabaeidae</taxon>
        <taxon>Rutelinae</taxon>
        <taxon>Popillia</taxon>
    </lineage>
</organism>
<dbReference type="Pfam" id="PF00023">
    <property type="entry name" value="Ank"/>
    <property type="match status" value="1"/>
</dbReference>
<dbReference type="GO" id="GO:0045944">
    <property type="term" value="P:positive regulation of transcription by RNA polymerase II"/>
    <property type="evidence" value="ECO:0007669"/>
    <property type="project" value="TreeGrafter"/>
</dbReference>
<feature type="repeat" description="ANK" evidence="3">
    <location>
        <begin position="309"/>
        <end position="331"/>
    </location>
</feature>
<evidence type="ECO:0000256" key="2">
    <source>
        <dbReference type="ARBA" id="ARBA00023043"/>
    </source>
</evidence>
<gene>
    <name evidence="4" type="ORF">QE152_g5129</name>
</gene>
<reference evidence="4 5" key="1">
    <citation type="journal article" date="2024" name="BMC Genomics">
        <title>De novo assembly and annotation of Popillia japonica's genome with initial clues to its potential as an invasive pest.</title>
        <authorList>
            <person name="Cucini C."/>
            <person name="Boschi S."/>
            <person name="Funari R."/>
            <person name="Cardaioli E."/>
            <person name="Iannotti N."/>
            <person name="Marturano G."/>
            <person name="Paoli F."/>
            <person name="Bruttini M."/>
            <person name="Carapelli A."/>
            <person name="Frati F."/>
            <person name="Nardi F."/>
        </authorList>
    </citation>
    <scope>NUCLEOTIDE SEQUENCE [LARGE SCALE GENOMIC DNA]</scope>
    <source>
        <strain evidence="4">DMR45628</strain>
    </source>
</reference>
<dbReference type="InterPro" id="IPR036770">
    <property type="entry name" value="Ankyrin_rpt-contain_sf"/>
</dbReference>